<feature type="compositionally biased region" description="Polar residues" evidence="4">
    <location>
        <begin position="995"/>
        <end position="1009"/>
    </location>
</feature>
<feature type="region of interest" description="Disordered" evidence="4">
    <location>
        <begin position="955"/>
        <end position="1135"/>
    </location>
</feature>
<feature type="compositionally biased region" description="Acidic residues" evidence="4">
    <location>
        <begin position="1112"/>
        <end position="1135"/>
    </location>
</feature>
<reference evidence="5" key="4">
    <citation type="submission" date="2025-09" db="UniProtKB">
        <authorList>
            <consortium name="Ensembl"/>
        </authorList>
    </citation>
    <scope>IDENTIFICATION</scope>
</reference>
<feature type="region of interest" description="Disordered" evidence="4">
    <location>
        <begin position="595"/>
        <end position="677"/>
    </location>
</feature>
<feature type="compositionally biased region" description="Polar residues" evidence="4">
    <location>
        <begin position="1340"/>
        <end position="1350"/>
    </location>
</feature>
<feature type="region of interest" description="Disordered" evidence="4">
    <location>
        <begin position="324"/>
        <end position="483"/>
    </location>
</feature>
<evidence type="ECO:0000256" key="2">
    <source>
        <dbReference type="ARBA" id="ARBA00022553"/>
    </source>
</evidence>
<feature type="compositionally biased region" description="Polar residues" evidence="4">
    <location>
        <begin position="23"/>
        <end position="33"/>
    </location>
</feature>
<feature type="compositionally biased region" description="Basic and acidic residues" evidence="4">
    <location>
        <begin position="1215"/>
        <end position="1242"/>
    </location>
</feature>
<evidence type="ECO:0000313" key="5">
    <source>
        <dbReference type="Ensembl" id="ENSACLP00000052302.1"/>
    </source>
</evidence>
<feature type="compositionally biased region" description="Basic and acidic residues" evidence="4">
    <location>
        <begin position="1010"/>
        <end position="1020"/>
    </location>
</feature>
<feature type="region of interest" description="Disordered" evidence="4">
    <location>
        <begin position="1340"/>
        <end position="1395"/>
    </location>
</feature>
<feature type="compositionally biased region" description="Acidic residues" evidence="4">
    <location>
        <begin position="214"/>
        <end position="223"/>
    </location>
</feature>
<accession>A0AAX7T6N9</accession>
<feature type="compositionally biased region" description="Basic residues" evidence="4">
    <location>
        <begin position="162"/>
        <end position="172"/>
    </location>
</feature>
<feature type="compositionally biased region" description="Polar residues" evidence="4">
    <location>
        <begin position="344"/>
        <end position="387"/>
    </location>
</feature>
<reference evidence="5" key="3">
    <citation type="submission" date="2025-08" db="UniProtKB">
        <authorList>
            <consortium name="Ensembl"/>
        </authorList>
    </citation>
    <scope>IDENTIFICATION</scope>
</reference>
<dbReference type="GO" id="GO:0010997">
    <property type="term" value="F:anaphase-promoting complex binding"/>
    <property type="evidence" value="ECO:0007669"/>
    <property type="project" value="TreeGrafter"/>
</dbReference>
<dbReference type="GO" id="GO:0033314">
    <property type="term" value="P:mitotic DNA replication checkpoint signaling"/>
    <property type="evidence" value="ECO:0007669"/>
    <property type="project" value="TreeGrafter"/>
</dbReference>
<evidence type="ECO:0000256" key="4">
    <source>
        <dbReference type="SAM" id="MobiDB-lite"/>
    </source>
</evidence>
<feature type="compositionally biased region" description="Pro residues" evidence="4">
    <location>
        <begin position="329"/>
        <end position="340"/>
    </location>
</feature>
<evidence type="ECO:0000313" key="6">
    <source>
        <dbReference type="Proteomes" id="UP000265100"/>
    </source>
</evidence>
<feature type="compositionally biased region" description="Acidic residues" evidence="4">
    <location>
        <begin position="642"/>
        <end position="658"/>
    </location>
</feature>
<feature type="compositionally biased region" description="Polar residues" evidence="4">
    <location>
        <begin position="460"/>
        <end position="472"/>
    </location>
</feature>
<feature type="compositionally biased region" description="Basic and acidic residues" evidence="4">
    <location>
        <begin position="1272"/>
        <end position="1286"/>
    </location>
</feature>
<dbReference type="Proteomes" id="UP000265100">
    <property type="component" value="Chromosome 22"/>
</dbReference>
<reference evidence="5 6" key="1">
    <citation type="submission" date="2018-05" db="EMBL/GenBank/DDBJ databases">
        <authorList>
            <person name="Datahose"/>
        </authorList>
    </citation>
    <scope>NUCLEOTIDE SEQUENCE</scope>
</reference>
<feature type="compositionally biased region" description="Acidic residues" evidence="4">
    <location>
        <begin position="1021"/>
        <end position="1031"/>
    </location>
</feature>
<evidence type="ECO:0000256" key="3">
    <source>
        <dbReference type="ARBA" id="ARBA00023242"/>
    </source>
</evidence>
<keyword evidence="3" id="KW-0539">Nucleus</keyword>
<feature type="compositionally biased region" description="Basic and acidic residues" evidence="4">
    <location>
        <begin position="595"/>
        <end position="611"/>
    </location>
</feature>
<evidence type="ECO:0008006" key="7">
    <source>
        <dbReference type="Google" id="ProtNLM"/>
    </source>
</evidence>
<proteinExistence type="predicted"/>
<organism evidence="5 6">
    <name type="scientific">Astatotilapia calliptera</name>
    <name type="common">Eastern happy</name>
    <name type="synonym">Chromis callipterus</name>
    <dbReference type="NCBI Taxonomy" id="8154"/>
    <lineage>
        <taxon>Eukaryota</taxon>
        <taxon>Metazoa</taxon>
        <taxon>Chordata</taxon>
        <taxon>Craniata</taxon>
        <taxon>Vertebrata</taxon>
        <taxon>Euteleostomi</taxon>
        <taxon>Actinopterygii</taxon>
        <taxon>Neopterygii</taxon>
        <taxon>Teleostei</taxon>
        <taxon>Neoteleostei</taxon>
        <taxon>Acanthomorphata</taxon>
        <taxon>Ovalentaria</taxon>
        <taxon>Cichlomorphae</taxon>
        <taxon>Cichliformes</taxon>
        <taxon>Cichlidae</taxon>
        <taxon>African cichlids</taxon>
        <taxon>Pseudocrenilabrinae</taxon>
        <taxon>Haplochromini</taxon>
        <taxon>Astatotilapia</taxon>
    </lineage>
</organism>
<feature type="compositionally biased region" description="Basic and acidic residues" evidence="4">
    <location>
        <begin position="251"/>
        <end position="276"/>
    </location>
</feature>
<gene>
    <name evidence="5" type="primary">CLSPN</name>
</gene>
<sequence length="1395" mass="153781">MQQQFMCIVCYCMQAEALPVVAQTATESDSDSGVGSPAEEMATDTSNKREGRSDSDDDEDITVHRKPHRNAIRDSDSEEEAAAADSSVHMAEALVLSASSGEEMETKKEKGRQKCKRISRAPVDSEDSEPEEEKSGKMEEEEGKVVKRKVKSTKEVKEREKSRRHHEKKEKRSKAVEKLKKKERFSERDEEMPHPGTLNDSGCPLGDTELFDNGLDDEEEESLDAIRAAVKQKMKKHKDPLSNEEEDEEVPEKPQRAERKAARASKEAMKQLHSESQRLIRESSFGLPYHIPEPKTIDQFFKKRARPEGPVMALLKSAKYSEMMLETPSAPPPSVNPPSKLPSTEQDCNSSLDMSPNQIQPLLQPAATSSPQKQNLNQAGETSVTSDPEQESGPMLYLSESLQDSVTADAEDKPASDSGEETSAAPLPQNPTAATSDSETLQKETVSRAVVDPAAPQCLSADSATTEPSVHQPTKPKKDKLTRLKELGLDPPPIAKLCPDDGAFVQLDPPQLNPGVEALKERYLRHIIAPTRPQGERTLQLDIIRKDSTPSGQEELHTESLTVTVKEGAEEPVTTKPGEKLLTLKQRLQLAMAQRRKEERVRKAELNRLDNEDCGEDEEEEEDMTDESEEEEGVDDLLGGGDGEEDDVKDNEDEEEEGSMAQSMRSPSPVALIGPSPTPDLINTDGTLMLFPGNSSSRTGYVCSFVEALLKSLIFGCKMSPAAACLMDKIKNIFGFSFFSDGVRRSGPSGHDSGSKMEEDDSLSLVKDNSHNSSFELPGSMITSYQPVNNQRGTGRSVLNSSIFRSPSPCLFRPSFLGSASKSSGKLSERSLCLPVEDSQDLYAPSSPSADSGPLDGAASGPGLAGDSQGRFSLEDDAQSQLLDADGFLNVGPRPGAPTSHKRQLILGSLDENAMDAHMGELLGLCSGGFGSGKSNSIGGEGVGATQEDELLGLCSGAFPPTQAEGEQTKKRKEGEDDEDSENTMDQLLGLCSGKFSSPGSTHTASPSQDSRKKLEAREQQEEEEEEEEDCEFRLLSDVESEQEDNDDDDGNDGEEEENDEEDEADASEEENNEVEEEELEGVFAPRAKKKKKMRLTDYVDSEAELSGSDLGSDDEDGDRGSEYEEEELLEDLPSDEELQNQVNKIHMKQILDDDKRRLRLYQERYLADGDLHSDGPGRARRFRWKNIDDGFSMERTGAEGEEDWEEEDDVDQAEVQRRIERLEREQWLREQSEQKAKKGEDLELDPDDEKIGEEDSQFMKLAKKLTAKTLQRKEPPVAPQPEKKTAAALNPFQRPSQPLQVRRGSLLSQPQSVLQKLASISEGNPLAPRNSRGFLFQTLSPEKVNSSEAPQKKTMKKRGQMGAANPAAKRVCRENKPAGQTKGSQRSIFNFLDH</sequence>
<comment type="subcellular location">
    <subcellularLocation>
        <location evidence="1">Nucleus</location>
    </subcellularLocation>
</comment>
<protein>
    <recommendedName>
        <fullName evidence="7">Claspin</fullName>
    </recommendedName>
</protein>
<feature type="compositionally biased region" description="Acidic residues" evidence="4">
    <location>
        <begin position="612"/>
        <end position="635"/>
    </location>
</feature>
<dbReference type="Ensembl" id="ENSACLT00000047453.1">
    <property type="protein sequence ID" value="ENSACLP00000052302.1"/>
    <property type="gene ID" value="ENSACLG00000005132.2"/>
</dbReference>
<keyword evidence="2" id="KW-0597">Phosphoprotein</keyword>
<feature type="compositionally biased region" description="Polar residues" evidence="4">
    <location>
        <begin position="430"/>
        <end position="439"/>
    </location>
</feature>
<dbReference type="GO" id="GO:0005634">
    <property type="term" value="C:nucleus"/>
    <property type="evidence" value="ECO:0007669"/>
    <property type="project" value="UniProtKB-SubCell"/>
</dbReference>
<dbReference type="InterPro" id="IPR024146">
    <property type="entry name" value="Claspin"/>
</dbReference>
<feature type="compositionally biased region" description="Acidic residues" evidence="4">
    <location>
        <begin position="1039"/>
        <end position="1081"/>
    </location>
</feature>
<keyword evidence="6" id="KW-1185">Reference proteome</keyword>
<feature type="compositionally biased region" description="Basic residues" evidence="4">
    <location>
        <begin position="109"/>
        <end position="119"/>
    </location>
</feature>
<dbReference type="PANTHER" id="PTHR14396">
    <property type="entry name" value="CLASPIN"/>
    <property type="match status" value="1"/>
</dbReference>
<reference evidence="6" key="2">
    <citation type="submission" date="2023-03" db="EMBL/GenBank/DDBJ databases">
        <authorList>
            <consortium name="Wellcome Sanger Institute Data Sharing"/>
        </authorList>
    </citation>
    <scope>NUCLEOTIDE SEQUENCE [LARGE SCALE GENOMIC DNA]</scope>
</reference>
<dbReference type="PANTHER" id="PTHR14396:SF10">
    <property type="entry name" value="CLASPIN"/>
    <property type="match status" value="1"/>
</dbReference>
<feature type="compositionally biased region" description="Basic and acidic residues" evidence="4">
    <location>
        <begin position="173"/>
        <end position="193"/>
    </location>
</feature>
<feature type="region of interest" description="Disordered" evidence="4">
    <location>
        <begin position="840"/>
        <end position="871"/>
    </location>
</feature>
<feature type="compositionally biased region" description="Acidic residues" evidence="4">
    <location>
        <begin position="1200"/>
        <end position="1213"/>
    </location>
</feature>
<feature type="region of interest" description="Disordered" evidence="4">
    <location>
        <begin position="23"/>
        <end position="276"/>
    </location>
</feature>
<feature type="compositionally biased region" description="Acidic residues" evidence="4">
    <location>
        <begin position="1243"/>
        <end position="1257"/>
    </location>
</feature>
<feature type="region of interest" description="Disordered" evidence="4">
    <location>
        <begin position="1192"/>
        <end position="1303"/>
    </location>
</feature>
<name>A0AAX7T6N9_ASTCA</name>
<evidence type="ECO:0000256" key="1">
    <source>
        <dbReference type="ARBA" id="ARBA00004123"/>
    </source>
</evidence>
<feature type="compositionally biased region" description="Basic and acidic residues" evidence="4">
    <location>
        <begin position="152"/>
        <end position="161"/>
    </location>
</feature>
<dbReference type="GO" id="GO:0007095">
    <property type="term" value="P:mitotic G2 DNA damage checkpoint signaling"/>
    <property type="evidence" value="ECO:0007669"/>
    <property type="project" value="TreeGrafter"/>
</dbReference>
<dbReference type="GeneTree" id="ENSGT00390000012738"/>